<dbReference type="AlphaFoldDB" id="A0A323TIB7"/>
<reference evidence="1 2" key="1">
    <citation type="submission" date="2017-10" db="EMBL/GenBank/DDBJ databases">
        <title>Bacillus sp. nov., a halophilic bacterium isolated from a Keqin Lake.</title>
        <authorList>
            <person name="Wang H."/>
        </authorList>
    </citation>
    <scope>NUCLEOTIDE SEQUENCE [LARGE SCALE GENOMIC DNA]</scope>
    <source>
        <strain evidence="1 2">KQ-12</strain>
    </source>
</reference>
<comment type="caution">
    <text evidence="1">The sequence shown here is derived from an EMBL/GenBank/DDBJ whole genome shotgun (WGS) entry which is preliminary data.</text>
</comment>
<dbReference type="RefSeq" id="WP_110610999.1">
    <property type="nucleotide sequence ID" value="NZ_PDOD01000004.1"/>
</dbReference>
<gene>
    <name evidence="1" type="ORF">CR194_16320</name>
</gene>
<dbReference type="SUPFAM" id="SSF55781">
    <property type="entry name" value="GAF domain-like"/>
    <property type="match status" value="1"/>
</dbReference>
<dbReference type="InterPro" id="IPR029016">
    <property type="entry name" value="GAF-like_dom_sf"/>
</dbReference>
<proteinExistence type="predicted"/>
<protein>
    <submittedName>
        <fullName evidence="1">GAF domain-containing protein</fullName>
    </submittedName>
</protein>
<evidence type="ECO:0000313" key="1">
    <source>
        <dbReference type="EMBL" id="PYZ92393.1"/>
    </source>
</evidence>
<accession>A0A323TIB7</accession>
<organism evidence="1 2">
    <name type="scientific">Salipaludibacillus keqinensis</name>
    <dbReference type="NCBI Taxonomy" id="2045207"/>
    <lineage>
        <taxon>Bacteria</taxon>
        <taxon>Bacillati</taxon>
        <taxon>Bacillota</taxon>
        <taxon>Bacilli</taxon>
        <taxon>Bacillales</taxon>
        <taxon>Bacillaceae</taxon>
    </lineage>
</organism>
<evidence type="ECO:0000313" key="2">
    <source>
        <dbReference type="Proteomes" id="UP000248214"/>
    </source>
</evidence>
<keyword evidence="2" id="KW-1185">Reference proteome</keyword>
<sequence length="121" mass="13603">MSIATDLASLKILSEVYKKKELSELLQMTTVALQEDVPYIDWVGIYYFEREETMRLMAASDVEDDLSWEANGELKFPLKNSSNEAVGIMVVRSREAIAFDVTDVKTLETIAQALGEMSMAN</sequence>
<dbReference type="EMBL" id="PDOD01000004">
    <property type="protein sequence ID" value="PYZ92393.1"/>
    <property type="molecule type" value="Genomic_DNA"/>
</dbReference>
<name>A0A323TIB7_9BACI</name>
<dbReference type="Proteomes" id="UP000248214">
    <property type="component" value="Unassembled WGS sequence"/>
</dbReference>
<dbReference type="OrthoDB" id="2678684at2"/>
<dbReference type="Gene3D" id="3.30.450.40">
    <property type="match status" value="1"/>
</dbReference>